<organism evidence="1 2">
    <name type="scientific">Mucilaginibacter jinjuensis</name>
    <dbReference type="NCBI Taxonomy" id="1176721"/>
    <lineage>
        <taxon>Bacteria</taxon>
        <taxon>Pseudomonadati</taxon>
        <taxon>Bacteroidota</taxon>
        <taxon>Sphingobacteriia</taxon>
        <taxon>Sphingobacteriales</taxon>
        <taxon>Sphingobacteriaceae</taxon>
        <taxon>Mucilaginibacter</taxon>
    </lineage>
</organism>
<protein>
    <recommendedName>
        <fullName evidence="3">Lipoprotein</fullName>
    </recommendedName>
</protein>
<evidence type="ECO:0008006" key="3">
    <source>
        <dbReference type="Google" id="ProtNLM"/>
    </source>
</evidence>
<name>A0ABY7TB19_9SPHI</name>
<evidence type="ECO:0000313" key="1">
    <source>
        <dbReference type="EMBL" id="WCT13636.1"/>
    </source>
</evidence>
<gene>
    <name evidence="1" type="ORF">PQO05_06770</name>
</gene>
<evidence type="ECO:0000313" key="2">
    <source>
        <dbReference type="Proteomes" id="UP001216139"/>
    </source>
</evidence>
<dbReference type="RefSeq" id="WP_273631942.1">
    <property type="nucleotide sequence ID" value="NZ_CP117167.1"/>
</dbReference>
<keyword evidence="2" id="KW-1185">Reference proteome</keyword>
<dbReference type="Proteomes" id="UP001216139">
    <property type="component" value="Chromosome"/>
</dbReference>
<dbReference type="EMBL" id="CP117167">
    <property type="protein sequence ID" value="WCT13636.1"/>
    <property type="molecule type" value="Genomic_DNA"/>
</dbReference>
<dbReference type="PROSITE" id="PS51257">
    <property type="entry name" value="PROKAR_LIPOPROTEIN"/>
    <property type="match status" value="1"/>
</dbReference>
<proteinExistence type="predicted"/>
<sequence length="141" mass="16205">MKYTLILISIALVACASSKREGVKHPAKNVATSYKVYKIDSINTYYLIYARGHDTLFKIVSKKNSVKSHYKIKVNTSYEFKLHSSLLNRHIGAKILLPQNSLLVNCFSYDDKTQICLEGDSIRDLYYAENIKGLYFIKTKR</sequence>
<reference evidence="1 2" key="1">
    <citation type="submission" date="2023-02" db="EMBL/GenBank/DDBJ databases">
        <title>Genome sequence of Mucilaginibacter jinjuensis strain KACC 16571.</title>
        <authorList>
            <person name="Kim S."/>
            <person name="Heo J."/>
            <person name="Kwon S.-W."/>
        </authorList>
    </citation>
    <scope>NUCLEOTIDE SEQUENCE [LARGE SCALE GENOMIC DNA]</scope>
    <source>
        <strain evidence="1 2">KACC 16571</strain>
    </source>
</reference>
<accession>A0ABY7TB19</accession>